<keyword evidence="16" id="KW-1185">Reference proteome</keyword>
<dbReference type="GO" id="GO:0016627">
    <property type="term" value="F:oxidoreductase activity, acting on the CH-CH group of donors"/>
    <property type="evidence" value="ECO:0007669"/>
    <property type="project" value="InterPro"/>
</dbReference>
<dbReference type="InterPro" id="IPR052166">
    <property type="entry name" value="Diverse_Acyl-CoA_DH"/>
</dbReference>
<dbReference type="OrthoDB" id="9764895at2"/>
<dbReference type="Pfam" id="PF02770">
    <property type="entry name" value="Acyl-CoA_dh_M"/>
    <property type="match status" value="1"/>
</dbReference>
<keyword evidence="3 10" id="KW-0285">Flavoprotein</keyword>
<gene>
    <name evidence="15" type="ORF">SAMN02745752_00148</name>
</gene>
<comment type="similarity">
    <text evidence="2 10">Belongs to the acyl-CoA dehydrogenase family.</text>
</comment>
<dbReference type="InterPro" id="IPR009075">
    <property type="entry name" value="AcylCo_DH/oxidase_C"/>
</dbReference>
<evidence type="ECO:0000313" key="16">
    <source>
        <dbReference type="Proteomes" id="UP000182350"/>
    </source>
</evidence>
<comment type="cofactor">
    <cofactor evidence="1 10">
        <name>FAD</name>
        <dbReference type="ChEBI" id="CHEBI:57692"/>
    </cofactor>
</comment>
<dbReference type="EC" id="1.3.99.41" evidence="8"/>
<evidence type="ECO:0000259" key="11">
    <source>
        <dbReference type="Pfam" id="PF00441"/>
    </source>
</evidence>
<dbReference type="InterPro" id="IPR037069">
    <property type="entry name" value="AcylCoA_DH/ox_N_sf"/>
</dbReference>
<feature type="domain" description="Acyl-CoA dehydrogenase/oxidase C-terminal" evidence="11">
    <location>
        <begin position="279"/>
        <end position="436"/>
    </location>
</feature>
<evidence type="ECO:0000256" key="5">
    <source>
        <dbReference type="ARBA" id="ARBA00023002"/>
    </source>
</evidence>
<organism evidence="15 16">
    <name type="scientific">Marinospirillum alkaliphilum DSM 21637</name>
    <dbReference type="NCBI Taxonomy" id="1122209"/>
    <lineage>
        <taxon>Bacteria</taxon>
        <taxon>Pseudomonadati</taxon>
        <taxon>Pseudomonadota</taxon>
        <taxon>Gammaproteobacteria</taxon>
        <taxon>Oceanospirillales</taxon>
        <taxon>Oceanospirillaceae</taxon>
        <taxon>Marinospirillum</taxon>
    </lineage>
</organism>
<dbReference type="STRING" id="1122209.SAMN02745752_00148"/>
<proteinExistence type="inferred from homology"/>
<dbReference type="SUPFAM" id="SSF56645">
    <property type="entry name" value="Acyl-CoA dehydrogenase NM domain-like"/>
    <property type="match status" value="1"/>
</dbReference>
<feature type="domain" description="Acyl-CoA oxidase/dehydrogenase middle" evidence="12">
    <location>
        <begin position="163"/>
        <end position="267"/>
    </location>
</feature>
<evidence type="ECO:0000256" key="2">
    <source>
        <dbReference type="ARBA" id="ARBA00009347"/>
    </source>
</evidence>
<evidence type="ECO:0000256" key="1">
    <source>
        <dbReference type="ARBA" id="ARBA00001974"/>
    </source>
</evidence>
<evidence type="ECO:0000256" key="8">
    <source>
        <dbReference type="ARBA" id="ARBA00066694"/>
    </source>
</evidence>
<reference evidence="15 16" key="1">
    <citation type="submission" date="2016-11" db="EMBL/GenBank/DDBJ databases">
        <authorList>
            <person name="Jaros S."/>
            <person name="Januszkiewicz K."/>
            <person name="Wedrychowicz H."/>
        </authorList>
    </citation>
    <scope>NUCLEOTIDE SEQUENCE [LARGE SCALE GENOMIC DNA]</scope>
    <source>
        <strain evidence="15 16">DSM 21637</strain>
    </source>
</reference>
<evidence type="ECO:0000259" key="13">
    <source>
        <dbReference type="Pfam" id="PF02771"/>
    </source>
</evidence>
<sequence>MWRYQAPLKDMQFVLKEWLQADSFWQQHSQYQQLDAETADQILEEAGRFCSEVLEPLNGSGDLEGCRLEQGEVKTPAGFPQAWQAFVDAGWPAMACSEDWGGQQLPQVLQAAVTEMIYACNHAFGMYSGIAHGAYECISRFASAELQDRYLPKLVSGEWLPTMCLTEPQAGSDLGQLRCKAESDGKAHRLTGSKIFISGGDQDLTDNIIHLVLARLPDAPVGTRGISLFLVPKWLDHPGGQRNAVYCDSLEKKMGIRGSATCSLSFQGATGWLIGEPHAGLQAMFSMMNAARLSVAQQGLGHVEASRQRAAAYALERTQMRAPPPPGELLRDPAPLHWHPAMRRRLLELRAFSEGMRVIGYWTAQLLDQQDEALAGLLTPVVKAFFTDRSFRLASSALQVFGGYGYTHEYGIEQTLRDSRIAMIYEGTNEIQANDLLLRKVLADQGQQLQRLLALVDAEIQQATSHSELDAYWRHLQQLTQALQQLVEPLQKTPDAERPLRAADDFLQLMGLYLLGYGWLRSARLALQAKGSAGPVFYQHKLATADFYFRYLLPEADYRIRMVEASCYPLAHLSWIE</sequence>
<dbReference type="InterPro" id="IPR013786">
    <property type="entry name" value="AcylCoA_DH/ox_N"/>
</dbReference>
<evidence type="ECO:0000256" key="6">
    <source>
        <dbReference type="ARBA" id="ARBA00051388"/>
    </source>
</evidence>
<dbReference type="AlphaFoldDB" id="A0A1K1THE1"/>
<evidence type="ECO:0000256" key="10">
    <source>
        <dbReference type="RuleBase" id="RU362125"/>
    </source>
</evidence>
<dbReference type="InterPro" id="IPR025878">
    <property type="entry name" value="Acyl-CoA_dh-like_C_dom"/>
</dbReference>
<evidence type="ECO:0000313" key="15">
    <source>
        <dbReference type="EMBL" id="SFW99836.1"/>
    </source>
</evidence>
<keyword evidence="4 10" id="KW-0274">FAD</keyword>
<comment type="function">
    <text evidence="7">Involved in the assimilation of dimethylsulphoniopropionate (DMSP), an important compound in the fixation of carbon in marine phytoplankton, by mediating the conversion of 3-(methylthio)propanoyl-CoA (MMPA-CoA) to 3-(methylthio)acryloyl-CoA (MTA-CoA).</text>
</comment>
<name>A0A1K1THE1_9GAMM</name>
<dbReference type="PANTHER" id="PTHR42803:SF1">
    <property type="entry name" value="BROAD-SPECIFICITY LINEAR ACYL-COA DEHYDROGENASE FADE5"/>
    <property type="match status" value="1"/>
</dbReference>
<dbReference type="RefSeq" id="WP_072324408.1">
    <property type="nucleotide sequence ID" value="NZ_FPJW01000001.1"/>
</dbReference>
<dbReference type="InterPro" id="IPR006091">
    <property type="entry name" value="Acyl-CoA_Oxase/DH_mid-dom"/>
</dbReference>
<keyword evidence="5 10" id="KW-0560">Oxidoreductase</keyword>
<dbReference type="Pfam" id="PF12806">
    <property type="entry name" value="Acyl-CoA_dh_C"/>
    <property type="match status" value="1"/>
</dbReference>
<comment type="catalytic activity">
    <reaction evidence="6">
        <text>3-(methylsulfanyl)propanoyl-CoA + oxidized [electron-transfer flavoprotein] + H(+) = 3-(methylsulfanyl)acryloyl-CoA + reduced [electron-transfer flavoprotein]</text>
        <dbReference type="Rhea" id="RHEA:52612"/>
        <dbReference type="Rhea" id="RHEA-COMP:10685"/>
        <dbReference type="Rhea" id="RHEA-COMP:10686"/>
        <dbReference type="ChEBI" id="CHEBI:15378"/>
        <dbReference type="ChEBI" id="CHEBI:57692"/>
        <dbReference type="ChEBI" id="CHEBI:58307"/>
        <dbReference type="ChEBI" id="CHEBI:82815"/>
        <dbReference type="ChEBI" id="CHEBI:84994"/>
        <dbReference type="EC" id="1.3.99.41"/>
    </reaction>
    <physiologicalReaction direction="left-to-right" evidence="6">
        <dbReference type="Rhea" id="RHEA:52613"/>
    </physiologicalReaction>
</comment>
<evidence type="ECO:0000256" key="4">
    <source>
        <dbReference type="ARBA" id="ARBA00022827"/>
    </source>
</evidence>
<evidence type="ECO:0000259" key="12">
    <source>
        <dbReference type="Pfam" id="PF02770"/>
    </source>
</evidence>
<dbReference type="Pfam" id="PF02771">
    <property type="entry name" value="Acyl-CoA_dh_N"/>
    <property type="match status" value="1"/>
</dbReference>
<dbReference type="InterPro" id="IPR009100">
    <property type="entry name" value="AcylCoA_DH/oxidase_NM_dom_sf"/>
</dbReference>
<feature type="domain" description="Acetyl-CoA dehydrogenase-like C-terminal" evidence="14">
    <location>
        <begin position="456"/>
        <end position="570"/>
    </location>
</feature>
<dbReference type="InterPro" id="IPR036250">
    <property type="entry name" value="AcylCo_DH-like_C"/>
</dbReference>
<dbReference type="GO" id="GO:0050660">
    <property type="term" value="F:flavin adenine dinucleotide binding"/>
    <property type="evidence" value="ECO:0007669"/>
    <property type="project" value="InterPro"/>
</dbReference>
<dbReference type="Gene3D" id="2.40.110.10">
    <property type="entry name" value="Butyryl-CoA Dehydrogenase, subunit A, domain 2"/>
    <property type="match status" value="1"/>
</dbReference>
<dbReference type="PANTHER" id="PTHR42803">
    <property type="entry name" value="ACYL-COA DEHYDROGENASE"/>
    <property type="match status" value="1"/>
</dbReference>
<feature type="domain" description="Acyl-CoA dehydrogenase/oxidase N-terminal" evidence="13">
    <location>
        <begin position="37"/>
        <end position="158"/>
    </location>
</feature>
<evidence type="ECO:0000256" key="9">
    <source>
        <dbReference type="ARBA" id="ARBA00069043"/>
    </source>
</evidence>
<accession>A0A1K1THE1</accession>
<evidence type="ECO:0000256" key="3">
    <source>
        <dbReference type="ARBA" id="ARBA00022630"/>
    </source>
</evidence>
<dbReference type="SUPFAM" id="SSF47203">
    <property type="entry name" value="Acyl-CoA dehydrogenase C-terminal domain-like"/>
    <property type="match status" value="1"/>
</dbReference>
<evidence type="ECO:0000259" key="14">
    <source>
        <dbReference type="Pfam" id="PF12806"/>
    </source>
</evidence>
<dbReference type="EMBL" id="FPJW01000001">
    <property type="protein sequence ID" value="SFW99836.1"/>
    <property type="molecule type" value="Genomic_DNA"/>
</dbReference>
<evidence type="ECO:0000256" key="7">
    <source>
        <dbReference type="ARBA" id="ARBA00058683"/>
    </source>
</evidence>
<dbReference type="Gene3D" id="1.10.540.10">
    <property type="entry name" value="Acyl-CoA dehydrogenase/oxidase, N-terminal domain"/>
    <property type="match status" value="1"/>
</dbReference>
<dbReference type="Pfam" id="PF00441">
    <property type="entry name" value="Acyl-CoA_dh_1"/>
    <property type="match status" value="1"/>
</dbReference>
<dbReference type="Gene3D" id="1.20.140.10">
    <property type="entry name" value="Butyryl-CoA Dehydrogenase, subunit A, domain 3"/>
    <property type="match status" value="1"/>
</dbReference>
<dbReference type="InterPro" id="IPR046373">
    <property type="entry name" value="Acyl-CoA_Oxase/DH_mid-dom_sf"/>
</dbReference>
<dbReference type="FunFam" id="2.40.110.10:FF:000031">
    <property type="entry name" value="Acyl-CoA dehydrogenase, putative"/>
    <property type="match status" value="1"/>
</dbReference>
<protein>
    <recommendedName>
        <fullName evidence="9">3-methylmercaptopropionyl-CoA dehydrogenase</fullName>
        <ecNumber evidence="8">1.3.99.41</ecNumber>
    </recommendedName>
</protein>
<dbReference type="Proteomes" id="UP000182350">
    <property type="component" value="Unassembled WGS sequence"/>
</dbReference>